<dbReference type="EMBL" id="EAAA01002642">
    <property type="status" value="NOT_ANNOTATED_CDS"/>
    <property type="molecule type" value="Genomic_DNA"/>
</dbReference>
<reference evidence="2" key="3">
    <citation type="submission" date="2025-08" db="UniProtKB">
        <authorList>
            <consortium name="Ensembl"/>
        </authorList>
    </citation>
    <scope>IDENTIFICATION</scope>
</reference>
<keyword evidence="1" id="KW-0812">Transmembrane</keyword>
<feature type="transmembrane region" description="Helical" evidence="1">
    <location>
        <begin position="54"/>
        <end position="75"/>
    </location>
</feature>
<feature type="transmembrane region" description="Helical" evidence="1">
    <location>
        <begin position="28"/>
        <end position="48"/>
    </location>
</feature>
<keyword evidence="3" id="KW-1185">Reference proteome</keyword>
<reference evidence="2" key="2">
    <citation type="journal article" date="2008" name="Genome Biol.">
        <title>Improved genome assembly and evidence-based global gene model set for the chordate Ciona intestinalis: new insight into intron and operon populations.</title>
        <authorList>
            <person name="Satou Y."/>
            <person name="Mineta K."/>
            <person name="Ogasawara M."/>
            <person name="Sasakura Y."/>
            <person name="Shoguchi E."/>
            <person name="Ueno K."/>
            <person name="Yamada L."/>
            <person name="Matsumoto J."/>
            <person name="Wasserscheid J."/>
            <person name="Dewar K."/>
            <person name="Wiley G.B."/>
            <person name="Macmil S.L."/>
            <person name="Roe B.A."/>
            <person name="Zeller R.W."/>
            <person name="Hastings K.E."/>
            <person name="Lemaire P."/>
            <person name="Lindquist E."/>
            <person name="Endo T."/>
            <person name="Hotta K."/>
            <person name="Inaba K."/>
        </authorList>
    </citation>
    <scope>NUCLEOTIDE SEQUENCE [LARGE SCALE GENOMIC DNA]</scope>
    <source>
        <strain evidence="2">wild type</strain>
    </source>
</reference>
<keyword evidence="1" id="KW-0472">Membrane</keyword>
<name>H2XXA2_CIOIN</name>
<dbReference type="HOGENOM" id="CLU_2660810_0_0_1"/>
<sequence>SRSRHEASKRALYHILTDRQQLKQRRSLLEYLGRNNWIIALIIEYVIWVEMLLGIVMLYEPICVVLIDALFMFYVD</sequence>
<evidence type="ECO:0000256" key="1">
    <source>
        <dbReference type="SAM" id="Phobius"/>
    </source>
</evidence>
<dbReference type="InParanoid" id="H2XXA2"/>
<dbReference type="Proteomes" id="UP000008144">
    <property type="component" value="Chromosome 8"/>
</dbReference>
<accession>H2XXA2</accession>
<organism evidence="2 3">
    <name type="scientific">Ciona intestinalis</name>
    <name type="common">Transparent sea squirt</name>
    <name type="synonym">Ascidia intestinalis</name>
    <dbReference type="NCBI Taxonomy" id="7719"/>
    <lineage>
        <taxon>Eukaryota</taxon>
        <taxon>Metazoa</taxon>
        <taxon>Chordata</taxon>
        <taxon>Tunicata</taxon>
        <taxon>Ascidiacea</taxon>
        <taxon>Phlebobranchia</taxon>
        <taxon>Cionidae</taxon>
        <taxon>Ciona</taxon>
    </lineage>
</organism>
<protein>
    <submittedName>
        <fullName evidence="2">Uncharacterized protein</fullName>
    </submittedName>
</protein>
<evidence type="ECO:0000313" key="3">
    <source>
        <dbReference type="Proteomes" id="UP000008144"/>
    </source>
</evidence>
<keyword evidence="1" id="KW-1133">Transmembrane helix</keyword>
<reference evidence="3" key="1">
    <citation type="journal article" date="2002" name="Science">
        <title>The draft genome of Ciona intestinalis: insights into chordate and vertebrate origins.</title>
        <authorList>
            <person name="Dehal P."/>
            <person name="Satou Y."/>
            <person name="Campbell R.K."/>
            <person name="Chapman J."/>
            <person name="Degnan B."/>
            <person name="De Tomaso A."/>
            <person name="Davidson B."/>
            <person name="Di Gregorio A."/>
            <person name="Gelpke M."/>
            <person name="Goodstein D.M."/>
            <person name="Harafuji N."/>
            <person name="Hastings K.E."/>
            <person name="Ho I."/>
            <person name="Hotta K."/>
            <person name="Huang W."/>
            <person name="Kawashima T."/>
            <person name="Lemaire P."/>
            <person name="Martinez D."/>
            <person name="Meinertzhagen I.A."/>
            <person name="Necula S."/>
            <person name="Nonaka M."/>
            <person name="Putnam N."/>
            <person name="Rash S."/>
            <person name="Saiga H."/>
            <person name="Satake M."/>
            <person name="Terry A."/>
            <person name="Yamada L."/>
            <person name="Wang H.G."/>
            <person name="Awazu S."/>
            <person name="Azumi K."/>
            <person name="Boore J."/>
            <person name="Branno M."/>
            <person name="Chin-Bow S."/>
            <person name="DeSantis R."/>
            <person name="Doyle S."/>
            <person name="Francino P."/>
            <person name="Keys D.N."/>
            <person name="Haga S."/>
            <person name="Hayashi H."/>
            <person name="Hino K."/>
            <person name="Imai K.S."/>
            <person name="Inaba K."/>
            <person name="Kano S."/>
            <person name="Kobayashi K."/>
            <person name="Kobayashi M."/>
            <person name="Lee B.I."/>
            <person name="Makabe K.W."/>
            <person name="Manohar C."/>
            <person name="Matassi G."/>
            <person name="Medina M."/>
            <person name="Mochizuki Y."/>
            <person name="Mount S."/>
            <person name="Morishita T."/>
            <person name="Miura S."/>
            <person name="Nakayama A."/>
            <person name="Nishizaka S."/>
            <person name="Nomoto H."/>
            <person name="Ohta F."/>
            <person name="Oishi K."/>
            <person name="Rigoutsos I."/>
            <person name="Sano M."/>
            <person name="Sasaki A."/>
            <person name="Sasakura Y."/>
            <person name="Shoguchi E."/>
            <person name="Shin-i T."/>
            <person name="Spagnuolo A."/>
            <person name="Stainier D."/>
            <person name="Suzuki M.M."/>
            <person name="Tassy O."/>
            <person name="Takatori N."/>
            <person name="Tokuoka M."/>
            <person name="Yagi K."/>
            <person name="Yoshizaki F."/>
            <person name="Wada S."/>
            <person name="Zhang C."/>
            <person name="Hyatt P.D."/>
            <person name="Larimer F."/>
            <person name="Detter C."/>
            <person name="Doggett N."/>
            <person name="Glavina T."/>
            <person name="Hawkins T."/>
            <person name="Richardson P."/>
            <person name="Lucas S."/>
            <person name="Kohara Y."/>
            <person name="Levine M."/>
            <person name="Satoh N."/>
            <person name="Rokhsar D.S."/>
        </authorList>
    </citation>
    <scope>NUCLEOTIDE SEQUENCE [LARGE SCALE GENOMIC DNA]</scope>
</reference>
<evidence type="ECO:0000313" key="2">
    <source>
        <dbReference type="Ensembl" id="ENSCINP00000034286.1"/>
    </source>
</evidence>
<dbReference type="AlphaFoldDB" id="H2XXA2"/>
<dbReference type="Ensembl" id="ENSCINT00000036158.1">
    <property type="protein sequence ID" value="ENSCINP00000034286.1"/>
    <property type="gene ID" value="ENSCING00000024123.1"/>
</dbReference>
<proteinExistence type="predicted"/>
<reference evidence="2" key="4">
    <citation type="submission" date="2025-09" db="UniProtKB">
        <authorList>
            <consortium name="Ensembl"/>
        </authorList>
    </citation>
    <scope>IDENTIFICATION</scope>
</reference>